<dbReference type="Proteomes" id="UP001500571">
    <property type="component" value="Unassembled WGS sequence"/>
</dbReference>
<keyword evidence="2" id="KW-0732">Signal</keyword>
<feature type="signal peptide" evidence="2">
    <location>
        <begin position="1"/>
        <end position="23"/>
    </location>
</feature>
<feature type="compositionally biased region" description="Polar residues" evidence="1">
    <location>
        <begin position="595"/>
        <end position="612"/>
    </location>
</feature>
<evidence type="ECO:0000256" key="1">
    <source>
        <dbReference type="SAM" id="MobiDB-lite"/>
    </source>
</evidence>
<feature type="chain" id="PRO_5046686859" description="Glycosyl hydrolase" evidence="2">
    <location>
        <begin position="24"/>
        <end position="902"/>
    </location>
</feature>
<keyword evidence="4" id="KW-1185">Reference proteome</keyword>
<feature type="region of interest" description="Disordered" evidence="1">
    <location>
        <begin position="594"/>
        <end position="614"/>
    </location>
</feature>
<dbReference type="SUPFAM" id="SSF110296">
    <property type="entry name" value="Oligoxyloglucan reducing end-specific cellobiohydrolase"/>
    <property type="match status" value="1"/>
</dbReference>
<evidence type="ECO:0008006" key="5">
    <source>
        <dbReference type="Google" id="ProtNLM"/>
    </source>
</evidence>
<evidence type="ECO:0000313" key="4">
    <source>
        <dbReference type="Proteomes" id="UP001500571"/>
    </source>
</evidence>
<dbReference type="PROSITE" id="PS51257">
    <property type="entry name" value="PROKAR_LIPOPROTEIN"/>
    <property type="match status" value="1"/>
</dbReference>
<proteinExistence type="predicted"/>
<organism evidence="3 4">
    <name type="scientific">Nocardioides panacihumi</name>
    <dbReference type="NCBI Taxonomy" id="400774"/>
    <lineage>
        <taxon>Bacteria</taxon>
        <taxon>Bacillati</taxon>
        <taxon>Actinomycetota</taxon>
        <taxon>Actinomycetes</taxon>
        <taxon>Propionibacteriales</taxon>
        <taxon>Nocardioidaceae</taxon>
        <taxon>Nocardioides</taxon>
    </lineage>
</organism>
<evidence type="ECO:0000256" key="2">
    <source>
        <dbReference type="SAM" id="SignalP"/>
    </source>
</evidence>
<comment type="caution">
    <text evidence="3">The sequence shown here is derived from an EMBL/GenBank/DDBJ whole genome shotgun (WGS) entry which is preliminary data.</text>
</comment>
<dbReference type="Gene3D" id="2.130.10.10">
    <property type="entry name" value="YVTN repeat-like/Quinoprotein amine dehydrogenase"/>
    <property type="match status" value="3"/>
</dbReference>
<evidence type="ECO:0000313" key="3">
    <source>
        <dbReference type="EMBL" id="GAA1948814.1"/>
    </source>
</evidence>
<accession>A0ABN2QE89</accession>
<reference evidence="3 4" key="1">
    <citation type="journal article" date="2019" name="Int. J. Syst. Evol. Microbiol.">
        <title>The Global Catalogue of Microorganisms (GCM) 10K type strain sequencing project: providing services to taxonomists for standard genome sequencing and annotation.</title>
        <authorList>
            <consortium name="The Broad Institute Genomics Platform"/>
            <consortium name="The Broad Institute Genome Sequencing Center for Infectious Disease"/>
            <person name="Wu L."/>
            <person name="Ma J."/>
        </authorList>
    </citation>
    <scope>NUCLEOTIDE SEQUENCE [LARGE SCALE GENOMIC DNA]</scope>
    <source>
        <strain evidence="3 4">JCM 15309</strain>
    </source>
</reference>
<protein>
    <recommendedName>
        <fullName evidence="5">Glycosyl hydrolase</fullName>
    </recommendedName>
</protein>
<name>A0ABN2QE89_9ACTN</name>
<dbReference type="RefSeq" id="WP_344042074.1">
    <property type="nucleotide sequence ID" value="NZ_BAAAPB010000001.1"/>
</dbReference>
<dbReference type="InterPro" id="IPR015943">
    <property type="entry name" value="WD40/YVTN_repeat-like_dom_sf"/>
</dbReference>
<gene>
    <name evidence="3" type="ORF">GCM10009798_05010</name>
</gene>
<sequence length="902" mass="94138">MHPASLRRGLIGVLAVTSLTLTAACSGVGHKSDSDAEREREAAAAAGLKAMPQNALEKYMMIAGTDPDEAAKESKESATIGEQFAEARTAPGVVDSGAYTAAFNQIKNLPISGGSWADVTKVPYNSDDPRYRDYYSNSSGGSGFVSGRITGIAADNNGAVYAASADGGVWRSTSGGGHWVPISDQLPSISSGDLTLAKDGSLWYATGEANTGGTAYAGAGVYRLTNPRTGEFTPADRVGGQELDSTTIGRIRFGGGRVWAATNRGVWSHADNTASGAWTFHYAPNMAYMPLIKDDAGNVIVPRGSACTGNTTCGATNAAYKNIVNDIAVDPTNSKHVIAAIGWRSGDTYNGFYESKDAGASWTKINPTGAMPADDIGYVTFAWAADSSKLYAINQSPKLLNKASGTVNSYLDGIYVSNSGSVNGPWTKVATSTKLASSGSALKQSVGGKGYGPGIQAWYNQFLTVDPTNPQHLYAGLEEVYETKNGGASWTTPGPYWNFYFGCWDISNAKNTCSTTTHSDQHASAIGTVNGVPTFFAGNDGGIYSRPVDGKADGEGHATDWKSLTRDGSMDSLQYYSVAWGADKDKGGLIVSGGAQDNGTTNLRGVQPNGTNKDTEMGSPFGGDGGDAAADPADGCRQVQEYTGLAMSVTENCAQNPGAVTTDTATSWRVGPADPLPRFIAPFDIDRSDASKWIAAGQYVWTQGNGFKIRSRSEWAKSFDLGAGHSATAVAMDKGVGYVGWCGPCNNNGFARGLATNASGSWQAVTLPASVPNRYIGGIGIDPANPKHAFLAMNGFSRRFTEGPGAGIGHVFETTDGGVTWTDVSANLPDVPTNSVKETKDGALVVGSDLGVFYRAAGATTWSRLGGNLPYTTVMDVELAADGNVYAATHGRGIWSIPLPKS</sequence>
<dbReference type="EMBL" id="BAAAPB010000001">
    <property type="protein sequence ID" value="GAA1948814.1"/>
    <property type="molecule type" value="Genomic_DNA"/>
</dbReference>